<dbReference type="PANTHER" id="PTHR24413">
    <property type="entry name" value="SPECKLE-TYPE POZ PROTEIN"/>
    <property type="match status" value="1"/>
</dbReference>
<evidence type="ECO:0008006" key="5">
    <source>
        <dbReference type="Google" id="ProtNLM"/>
    </source>
</evidence>
<dbReference type="SMART" id="SM00225">
    <property type="entry name" value="BTB"/>
    <property type="match status" value="1"/>
</dbReference>
<accession>A0A8S1EWE1</accession>
<dbReference type="Gene3D" id="2.60.210.10">
    <property type="entry name" value="Apoptosis, Tumor Necrosis Factor Receptor Associated Protein 2, Chain A"/>
    <property type="match status" value="1"/>
</dbReference>
<organism evidence="3 4">
    <name type="scientific">Caenorhabditis bovis</name>
    <dbReference type="NCBI Taxonomy" id="2654633"/>
    <lineage>
        <taxon>Eukaryota</taxon>
        <taxon>Metazoa</taxon>
        <taxon>Ecdysozoa</taxon>
        <taxon>Nematoda</taxon>
        <taxon>Chromadorea</taxon>
        <taxon>Rhabditida</taxon>
        <taxon>Rhabditina</taxon>
        <taxon>Rhabditomorpha</taxon>
        <taxon>Rhabditoidea</taxon>
        <taxon>Rhabditidae</taxon>
        <taxon>Peloderinae</taxon>
        <taxon>Caenorhabditis</taxon>
    </lineage>
</organism>
<reference evidence="3 4" key="1">
    <citation type="submission" date="2020-04" db="EMBL/GenBank/DDBJ databases">
        <authorList>
            <person name="Laetsch R D."/>
            <person name="Stevens L."/>
            <person name="Kumar S."/>
            <person name="Blaxter L. M."/>
        </authorList>
    </citation>
    <scope>NUCLEOTIDE SEQUENCE [LARGE SCALE GENOMIC DNA]</scope>
</reference>
<feature type="domain" description="MATH" evidence="2">
    <location>
        <begin position="19"/>
        <end position="162"/>
    </location>
</feature>
<dbReference type="FunFam" id="3.30.710.10:FF:000159">
    <property type="entry name" value="Speckle-type POZ protein B"/>
    <property type="match status" value="1"/>
</dbReference>
<dbReference type="AlphaFoldDB" id="A0A8S1EWE1"/>
<name>A0A8S1EWE1_9PELO</name>
<dbReference type="EMBL" id="CADEPM010000004">
    <property type="protein sequence ID" value="CAB3403866.1"/>
    <property type="molecule type" value="Genomic_DNA"/>
</dbReference>
<dbReference type="GO" id="GO:0030163">
    <property type="term" value="P:protein catabolic process"/>
    <property type="evidence" value="ECO:0007669"/>
    <property type="project" value="UniProtKB-ARBA"/>
</dbReference>
<comment type="caution">
    <text evidence="3">The sequence shown here is derived from an EMBL/GenBank/DDBJ whole genome shotgun (WGS) entry which is preliminary data.</text>
</comment>
<dbReference type="PROSITE" id="PS50144">
    <property type="entry name" value="MATH"/>
    <property type="match status" value="1"/>
</dbReference>
<gene>
    <name evidence="3" type="ORF">CBOVIS_LOCUS6276</name>
</gene>
<proteinExistence type="predicted"/>
<evidence type="ECO:0000313" key="3">
    <source>
        <dbReference type="EMBL" id="CAB3403866.1"/>
    </source>
</evidence>
<dbReference type="InterPro" id="IPR011333">
    <property type="entry name" value="SKP1/BTB/POZ_sf"/>
</dbReference>
<dbReference type="Proteomes" id="UP000494206">
    <property type="component" value="Unassembled WGS sequence"/>
</dbReference>
<dbReference type="InterPro" id="IPR000210">
    <property type="entry name" value="BTB/POZ_dom"/>
</dbReference>
<evidence type="ECO:0000259" key="1">
    <source>
        <dbReference type="PROSITE" id="PS50097"/>
    </source>
</evidence>
<dbReference type="Gene3D" id="1.25.40.420">
    <property type="match status" value="1"/>
</dbReference>
<dbReference type="Pfam" id="PF00651">
    <property type="entry name" value="BTB"/>
    <property type="match status" value="1"/>
</dbReference>
<dbReference type="CDD" id="cd00121">
    <property type="entry name" value="MATH"/>
    <property type="match status" value="1"/>
</dbReference>
<dbReference type="InterPro" id="IPR002083">
    <property type="entry name" value="MATH/TRAF_dom"/>
</dbReference>
<evidence type="ECO:0000259" key="2">
    <source>
        <dbReference type="PROSITE" id="PS50144"/>
    </source>
</evidence>
<dbReference type="InterPro" id="IPR008974">
    <property type="entry name" value="TRAF-like"/>
</dbReference>
<keyword evidence="4" id="KW-1185">Reference proteome</keyword>
<feature type="domain" description="BTB" evidence="1">
    <location>
        <begin position="199"/>
        <end position="266"/>
    </location>
</feature>
<dbReference type="SUPFAM" id="SSF49599">
    <property type="entry name" value="TRAF domain-like"/>
    <property type="match status" value="1"/>
</dbReference>
<dbReference type="SUPFAM" id="SSF54695">
    <property type="entry name" value="POZ domain"/>
    <property type="match status" value="1"/>
</dbReference>
<evidence type="ECO:0000313" key="4">
    <source>
        <dbReference type="Proteomes" id="UP000494206"/>
    </source>
</evidence>
<sequence length="379" mass="42918">MQSYLDTDTYSITDVRTTTHTHLWIINGFKSCDCRYLETVAKLNEDKVASHSSTLPELQNLQYRIRLHPQGNKDSNKDFTFFQCFNNSSSSAAAAAAAPPTPFRAKFKFTVYNGKGEEVHTTVYSGTQQLHGYFEYIRREALLAHLGEDSVIHLLLTITVSFDTVTKTSSRGTPLSLPSPKPNMLVQDLESVFKSEKCYDFTINVGTEKLKAHKVILCARSKVFAAMLEPHTEEFQKSEVTIIDVDSEVMKDLLYYMYTGNVKQPINKPVELLAAADRFELPGLKETTEKHLRDNVSKETVCRFIMCADLYNASDLRKHCLKFLARNGWEIAQSDGFSQLLNQRLDLFVEAFVYLSSTFSKQALPLELPDDGTLPFSLK</sequence>
<dbReference type="Gene3D" id="3.30.710.10">
    <property type="entry name" value="Potassium Channel Kv1.1, Chain A"/>
    <property type="match status" value="1"/>
</dbReference>
<dbReference type="OrthoDB" id="10249567at2759"/>
<protein>
    <recommendedName>
        <fullName evidence="5">BTB domain-containing protein</fullName>
    </recommendedName>
</protein>
<dbReference type="PROSITE" id="PS50097">
    <property type="entry name" value="BTB"/>
    <property type="match status" value="1"/>
</dbReference>